<feature type="compositionally biased region" description="Low complexity" evidence="1">
    <location>
        <begin position="55"/>
        <end position="73"/>
    </location>
</feature>
<evidence type="ECO:0000256" key="1">
    <source>
        <dbReference type="SAM" id="MobiDB-lite"/>
    </source>
</evidence>
<sequence length="133" mass="13594">MPLISPVLFDDWSICSSVHISDPSSISSSTLSRKSPNKLLGSTAISSSDFTCSRARSMSSSTSRGQLSSDSDSPPTPVSSELAYAELFSQIVSRSCVFTDGAIAGGVGAAVAGASATAGVGFLCIFTSWDILS</sequence>
<reference evidence="2" key="1">
    <citation type="submission" date="2022-08" db="UniProtKB">
        <authorList>
            <consortium name="EnsemblMetazoa"/>
        </authorList>
    </citation>
    <scope>IDENTIFICATION</scope>
</reference>
<feature type="region of interest" description="Disordered" evidence="1">
    <location>
        <begin position="55"/>
        <end position="78"/>
    </location>
</feature>
<dbReference type="Proteomes" id="UP000075882">
    <property type="component" value="Unassembled WGS sequence"/>
</dbReference>
<protein>
    <submittedName>
        <fullName evidence="2">Uncharacterized protein</fullName>
    </submittedName>
</protein>
<proteinExistence type="predicted"/>
<name>A0A8W7PVQ3_ANOCL</name>
<evidence type="ECO:0000313" key="2">
    <source>
        <dbReference type="EnsemblMetazoa" id="ACOM037566-PA.1"/>
    </source>
</evidence>
<dbReference type="EnsemblMetazoa" id="ACOM037566-RA">
    <property type="protein sequence ID" value="ACOM037566-PA.1"/>
    <property type="gene ID" value="ACOM037566"/>
</dbReference>
<dbReference type="AlphaFoldDB" id="A0A8W7PVQ3"/>
<organism evidence="2">
    <name type="scientific">Anopheles coluzzii</name>
    <name type="common">African malaria mosquito</name>
    <dbReference type="NCBI Taxonomy" id="1518534"/>
    <lineage>
        <taxon>Eukaryota</taxon>
        <taxon>Metazoa</taxon>
        <taxon>Ecdysozoa</taxon>
        <taxon>Arthropoda</taxon>
        <taxon>Hexapoda</taxon>
        <taxon>Insecta</taxon>
        <taxon>Pterygota</taxon>
        <taxon>Neoptera</taxon>
        <taxon>Endopterygota</taxon>
        <taxon>Diptera</taxon>
        <taxon>Nematocera</taxon>
        <taxon>Culicoidea</taxon>
        <taxon>Culicidae</taxon>
        <taxon>Anophelinae</taxon>
        <taxon>Anopheles</taxon>
    </lineage>
</organism>
<accession>A0A8W7PVQ3</accession>